<evidence type="ECO:0000256" key="2">
    <source>
        <dbReference type="SAM" id="MobiDB-lite"/>
    </source>
</evidence>
<evidence type="ECO:0000313" key="4">
    <source>
        <dbReference type="Proteomes" id="UP000232688"/>
    </source>
</evidence>
<dbReference type="AlphaFoldDB" id="A0A2N0S0P0"/>
<name>A0A2N0S0P0_9GLOM</name>
<comment type="caution">
    <text evidence="3">The sequence shown here is derived from an EMBL/GenBank/DDBJ whole genome shotgun (WGS) entry which is preliminary data.</text>
</comment>
<dbReference type="VEuPathDB" id="FungiDB:RhiirFUN_020994"/>
<reference evidence="3 4" key="1">
    <citation type="submission" date="2017-10" db="EMBL/GenBank/DDBJ databases">
        <title>Extensive intraspecific genome diversity in a model arbuscular mycorrhizal fungus.</title>
        <authorList>
            <person name="Chen E.C.H."/>
            <person name="Morin E."/>
            <person name="Baudet D."/>
            <person name="Noel J."/>
            <person name="Ndikumana S."/>
            <person name="Charron P."/>
            <person name="St-Onge C."/>
            <person name="Giorgi J."/>
            <person name="Grigoriev I.V."/>
            <person name="Roux C."/>
            <person name="Martin F.M."/>
            <person name="Corradi N."/>
        </authorList>
    </citation>
    <scope>NUCLEOTIDE SEQUENCE [LARGE SCALE GENOMIC DNA]</scope>
    <source>
        <strain evidence="3 4">A1</strain>
    </source>
</reference>
<dbReference type="VEuPathDB" id="FungiDB:RhiirFUN_025248"/>
<proteinExistence type="predicted"/>
<protein>
    <submittedName>
        <fullName evidence="3">Uncharacterized protein</fullName>
    </submittedName>
</protein>
<feature type="region of interest" description="Disordered" evidence="2">
    <location>
        <begin position="74"/>
        <end position="98"/>
    </location>
</feature>
<evidence type="ECO:0000256" key="1">
    <source>
        <dbReference type="SAM" id="Coils"/>
    </source>
</evidence>
<dbReference type="VEuPathDB" id="FungiDB:RhiirA1_456388"/>
<dbReference type="VEuPathDB" id="FungiDB:FUN_021249"/>
<dbReference type="VEuPathDB" id="FungiDB:RhiirFUN_007034"/>
<keyword evidence="1" id="KW-0175">Coiled coil</keyword>
<gene>
    <name evidence="3" type="ORF">RhiirA1_456388</name>
</gene>
<reference evidence="3 4" key="2">
    <citation type="submission" date="2017-10" db="EMBL/GenBank/DDBJ databases">
        <title>Genome analyses suggest a sexual origin of heterokaryosis in a supposedly ancient asexual fungus.</title>
        <authorList>
            <person name="Corradi N."/>
            <person name="Sedzielewska K."/>
            <person name="Noel J."/>
            <person name="Charron P."/>
            <person name="Farinelli L."/>
            <person name="Marton T."/>
            <person name="Kruger M."/>
            <person name="Pelin A."/>
            <person name="Brachmann A."/>
            <person name="Corradi N."/>
        </authorList>
    </citation>
    <scope>NUCLEOTIDE SEQUENCE [LARGE SCALE GENOMIC DNA]</scope>
    <source>
        <strain evidence="3 4">A1</strain>
    </source>
</reference>
<evidence type="ECO:0000313" key="3">
    <source>
        <dbReference type="EMBL" id="PKC69127.1"/>
    </source>
</evidence>
<feature type="coiled-coil region" evidence="1">
    <location>
        <begin position="5"/>
        <end position="74"/>
    </location>
</feature>
<accession>A0A2N0S0P0</accession>
<organism evidence="3 4">
    <name type="scientific">Rhizophagus irregularis</name>
    <dbReference type="NCBI Taxonomy" id="588596"/>
    <lineage>
        <taxon>Eukaryota</taxon>
        <taxon>Fungi</taxon>
        <taxon>Fungi incertae sedis</taxon>
        <taxon>Mucoromycota</taxon>
        <taxon>Glomeromycotina</taxon>
        <taxon>Glomeromycetes</taxon>
        <taxon>Glomerales</taxon>
        <taxon>Glomeraceae</taxon>
        <taxon>Rhizophagus</taxon>
    </lineage>
</organism>
<dbReference type="Proteomes" id="UP000232688">
    <property type="component" value="Unassembled WGS sequence"/>
</dbReference>
<sequence>MQSEVDLLKQRITELKARKAELGVENAEIPELRKKLAEVEARNGKLIKQIMEENNRRDAKIKNTTDRVAKLEQKQLLNDNAPNNNSSDFNSGENHHEKSLEDKEIDAFLIGVYKKSISDEIRRCNKEKTIQHEVDVQDDASGPACITDIVAIVNNLDELGSQSINKINSYTSTESSCEIEVIANTSQDHAQKYIANSIVPHNIKTVNLVNDQDKLAFSPPRTLILVSISIKKLANSFCQANVARGKMIIAKQTEITAWCLFSERFEDKVVELRSKDKKLVDKTARSQIYAEMKPYLTGISDGYLCVMTCKARKINKLFGYEYDPVTLKKIKGIGGHIIQRITCSADKISKLTNPQIEHIIEQANTSEMQVNPLVPVEVNIPTAPQPNSPILDQTYFCNKVLKLYPSISLRRSDKFTDIYHCKTKSSLCPSCRTNHKENIVDYYKKGSGISSGTSYSIGCMFRYTGDLEELMGIDKDVSRNSKKLTSLGIESAYLNLLNSNFTLRKKLVLEETNNISNKEKICKLTKEIEACERHIFYLEKNLVSRGDEIEQMKENSPVRGNSPNQYNSDTDLDMATITELANAIDGYLENETTHRTILIDQIKRSTRQLRRRDNNLQQNLIQEQRNQHNAETEWDARILELRNVQGERDMAILAYNNERDAHRDNAQVAEYRRNAHRMTQQIFTLQNNPLHIGIAGYASKRFSGRSDEDINEFVKDFRLYLTAANINTGNSAGKQRALKLFWLCLTGEASRWVEDRLIGKKWRLNHVRCGNALANIAAVVDLNNAQITATMINAPYGTIPPALPAGATSATVISAYNVHANEDWSYAGGCPVDAATATNENYPTVVQEQQQMVFGTLTQRYDSVRDYYRKIDKYTRWSGISDHEKKIQFLRDLSSENKLEMKRLGLNRPLNDELIETLKQIEVKKNDMLLGEDIYNQPATKIKPKESSSLASRGIITEDVDRIVNSRIQALQRGFQLQTSQPTQTDL</sequence>
<dbReference type="EMBL" id="LLXH01000293">
    <property type="protein sequence ID" value="PKC69127.1"/>
    <property type="molecule type" value="Genomic_DNA"/>
</dbReference>
<feature type="compositionally biased region" description="Polar residues" evidence="2">
    <location>
        <begin position="75"/>
        <end position="92"/>
    </location>
</feature>